<feature type="domain" description="ASPIC/UnbV" evidence="2">
    <location>
        <begin position="536"/>
        <end position="602"/>
    </location>
</feature>
<dbReference type="Proteomes" id="UP000219048">
    <property type="component" value="Unassembled WGS sequence"/>
</dbReference>
<dbReference type="InterPro" id="IPR028994">
    <property type="entry name" value="Integrin_alpha_N"/>
</dbReference>
<dbReference type="PANTHER" id="PTHR16026">
    <property type="entry name" value="CARTILAGE ACIDIC PROTEIN 1"/>
    <property type="match status" value="1"/>
</dbReference>
<dbReference type="SUPFAM" id="SSF69318">
    <property type="entry name" value="Integrin alpha N-terminal domain"/>
    <property type="match status" value="3"/>
</dbReference>
<dbReference type="EMBL" id="OBEH01000004">
    <property type="protein sequence ID" value="SNZ00809.1"/>
    <property type="molecule type" value="Genomic_DNA"/>
</dbReference>
<keyword evidence="1" id="KW-0732">Signal</keyword>
<name>A0A285MUD8_9FLAO</name>
<dbReference type="Pfam" id="PF07593">
    <property type="entry name" value="UnbV_ASPIC"/>
    <property type="match status" value="1"/>
</dbReference>
<dbReference type="RefSeq" id="WP_097046279.1">
    <property type="nucleotide sequence ID" value="NZ_OBEH01000004.1"/>
</dbReference>
<evidence type="ECO:0000256" key="1">
    <source>
        <dbReference type="ARBA" id="ARBA00022729"/>
    </source>
</evidence>
<dbReference type="OrthoDB" id="9816120at2"/>
<dbReference type="Pfam" id="PF13517">
    <property type="entry name" value="FG-GAP_3"/>
    <property type="match status" value="5"/>
</dbReference>
<dbReference type="AlphaFoldDB" id="A0A285MUD8"/>
<keyword evidence="4" id="KW-1185">Reference proteome</keyword>
<evidence type="ECO:0000313" key="3">
    <source>
        <dbReference type="EMBL" id="SNZ00809.1"/>
    </source>
</evidence>
<dbReference type="InterPro" id="IPR011519">
    <property type="entry name" value="UnbV_ASPIC"/>
</dbReference>
<organism evidence="3 4">
    <name type="scientific">Flagellimonas pacifica</name>
    <dbReference type="NCBI Taxonomy" id="1247520"/>
    <lineage>
        <taxon>Bacteria</taxon>
        <taxon>Pseudomonadati</taxon>
        <taxon>Bacteroidota</taxon>
        <taxon>Flavobacteriia</taxon>
        <taxon>Flavobacteriales</taxon>
        <taxon>Flavobacteriaceae</taxon>
        <taxon>Flagellimonas</taxon>
    </lineage>
</organism>
<dbReference type="InterPro" id="IPR027039">
    <property type="entry name" value="Crtac1"/>
</dbReference>
<proteinExistence type="predicted"/>
<dbReference type="PANTHER" id="PTHR16026:SF0">
    <property type="entry name" value="CARTILAGE ACIDIC PROTEIN 1"/>
    <property type="match status" value="1"/>
</dbReference>
<evidence type="ECO:0000259" key="2">
    <source>
        <dbReference type="Pfam" id="PF07593"/>
    </source>
</evidence>
<reference evidence="4" key="1">
    <citation type="submission" date="2017-09" db="EMBL/GenBank/DDBJ databases">
        <authorList>
            <person name="Varghese N."/>
            <person name="Submissions S."/>
        </authorList>
    </citation>
    <scope>NUCLEOTIDE SEQUENCE [LARGE SCALE GENOMIC DNA]</scope>
    <source>
        <strain evidence="4">DSM 25885</strain>
    </source>
</reference>
<evidence type="ECO:0000313" key="4">
    <source>
        <dbReference type="Proteomes" id="UP000219048"/>
    </source>
</evidence>
<protein>
    <submittedName>
        <fullName evidence="3">Repeat domain-containing protein</fullName>
    </submittedName>
</protein>
<dbReference type="InterPro" id="IPR013517">
    <property type="entry name" value="FG-GAP"/>
</dbReference>
<gene>
    <name evidence="3" type="ORF">SAMN06265377_2635</name>
</gene>
<accession>A0A285MUD8</accession>
<sequence length="1111" mass="124109">MDRGICKILVFGLFLFLSKGYCQDIPKVFKQVAAQHSNIHFENVVEETTTFNYYTFMHMYMGAGVAVGDFNKDKLPDIYFTANKGDNTLYLNKGNLQFLDIAKSAGVQGNGGFYTGVTTVDINNDGWLDIYICRSGPETDALQRNLLYINNGDLTFTESSSSYGLSEFMSHSIQSSFFDYDNDGDLDVYIVNTPVDFKMANEVFDLNKIYNDPSFKTYGGADKLYRNNGDLTFTDVSNEAGILPDIFFGLTVSIADLNEDGWKDIYVSNDFSGPDLLYINNQNGTFTERAKQMFSHISNYSMGADIGDVNNDGLQDIFVLDMLPEDYKRSKTSMSMMPRDVMYNMVQSGYHWQYMHNVLQVNNGVFNENAPSFQELGYFAGIENTDWSWSCLIADFDLDGHNDIHVTNGILRDVTNMDARIKQKEYTQELKASNPNNVGVEELKKARAFFPSVKLSNYLFKNNGDLTFTDISSSENVGKPSFSNGSAYADFDNDGDLDLVCNNVNDKAFLFENRASELGNHYLKVIVKGAPNNHFGYGSKVKLTIGNTLQVKELLSTRGYFSASEPILHFGLGKVGKIDKVEITWPDGKQQILQKVRADQELVFEYKDAKASVTKKVEKSTLLREVPRLLEPDFVHTDISNDDFNDQVLLPHKLSSTGPCMAVGDVNNDGLEDFFVGGATWFSGAIYVQKPSGKFERTAQPDLEVDKKSEDTAAHFFDANNDGYLDLYVASGSYEAEPDSSVLHDRLYINNGTGQFVKDEDALPPSKNYGSCIASLDFDQDGDQDLFVGGRTEKGKYPYAAPSYILQNENGSFKDVTPTRGKDVQQLGMVTDAISTDFDQDGDDDLILVGEWMPITFLKNENGYLKNVTGSMGFSHTAGWWNTIEAHDLDNDGSTDYVLGNLGLNYKFHASKEKPFHIYAHDFDNTGTVDIVLAKDMDNELFPVRGKMCSTEQMPFIKEKFPTFTGFAEANLTDILGQSIQQALHLEVQEFQSIIIWNNGKGKFSIQPLPNEAQYSVVNGIVCGDFDQDGKEDILLAGNRFETEVETSRSDAGNGLLLKGNGKRNFVPVPSRISGFFAPENVKSLIRIKKSKQKSFVLVGANNERIKTFFN</sequence>
<dbReference type="Gene3D" id="2.130.10.130">
    <property type="entry name" value="Integrin alpha, N-terminal"/>
    <property type="match status" value="4"/>
</dbReference>